<evidence type="ECO:0000313" key="4">
    <source>
        <dbReference type="Proteomes" id="UP000594059"/>
    </source>
</evidence>
<feature type="domain" description="CHASE2" evidence="2">
    <location>
        <begin position="72"/>
        <end position="380"/>
    </location>
</feature>
<accession>A0A7S6UEQ5</accession>
<evidence type="ECO:0000259" key="2">
    <source>
        <dbReference type="SMART" id="SM01080"/>
    </source>
</evidence>
<gene>
    <name evidence="3" type="ORF">INQ41_09455</name>
</gene>
<keyword evidence="4" id="KW-1185">Reference proteome</keyword>
<dbReference type="EMBL" id="CP063656">
    <property type="protein sequence ID" value="QOW18901.1"/>
    <property type="molecule type" value="Genomic_DNA"/>
</dbReference>
<keyword evidence="1" id="KW-0472">Membrane</keyword>
<protein>
    <submittedName>
        <fullName evidence="3">CHASE2 domain-containing protein</fullName>
    </submittedName>
</protein>
<dbReference type="Pfam" id="PF05226">
    <property type="entry name" value="CHASE2"/>
    <property type="match status" value="1"/>
</dbReference>
<dbReference type="Proteomes" id="UP000594059">
    <property type="component" value="Chromosome"/>
</dbReference>
<organism evidence="3 4">
    <name type="scientific">Novilysobacter ciconiae</name>
    <dbReference type="NCBI Taxonomy" id="2781022"/>
    <lineage>
        <taxon>Bacteria</taxon>
        <taxon>Pseudomonadati</taxon>
        <taxon>Pseudomonadota</taxon>
        <taxon>Gammaproteobacteria</taxon>
        <taxon>Lysobacterales</taxon>
        <taxon>Lysobacteraceae</taxon>
        <taxon>Novilysobacter</taxon>
    </lineage>
</organism>
<name>A0A7S6UEQ5_9GAMM</name>
<evidence type="ECO:0000313" key="3">
    <source>
        <dbReference type="EMBL" id="QOW18901.1"/>
    </source>
</evidence>
<dbReference type="SMART" id="SM01080">
    <property type="entry name" value="CHASE2"/>
    <property type="match status" value="1"/>
</dbReference>
<keyword evidence="1" id="KW-1133">Transmembrane helix</keyword>
<sequence>MGNGPGHAVLAWLHTRMATLGVRAMDAWTVVLRGYRRPLAWLTLRLRFAFFPLLAMAAIGWLGWDWTHERSLDAAEDAIFDQVLQWRPVEPTPSGRVVVVEIDDCSIDYFRSVGEGGWPWSRARHADLIDGLDRAGVRGVGFDVLFADRSAQDPQGDLLLEEMAKAGDGRFLFAASRLHRDFDGRASLTADLAPAAYARTRAATIPGPTVALMLPYGEAMARQSALVNVARAEDGVVRDVLLYLEAGDWNIPALPLRLAALADHPIAAVHHPRKPLLRVNWRTRSQLPYASAADIIEQRPICHSDAHPMPSLSDTVALVGYTAAGINDVKPTPVNRAMPGVEVLAEATEALVAGSAIRMPPGWVKYVLAALATLLTTLVFWRGQPHKDVDSVFVAINALLLLLAFAGLTLFGVFLDIFASVGFVSLCFGACRMYSGVQRGRADGNSDYTAEHDPAAEPWTAVVRLRLLPDPTLSARSYKVRRREYRRVLRRHVYAGDGIVMIDGIVERKHVMTAMLDDIATLLWNGSSEATLRDRVRKDLDALQAELVRYPRAPAARAQLAISLAMAETGGASPDARRLKLRSLLRQDFNQLPERPLEAANTFLDTGPGPDGETA</sequence>
<keyword evidence="1" id="KW-0812">Transmembrane</keyword>
<dbReference type="InterPro" id="IPR007890">
    <property type="entry name" value="CHASE2"/>
</dbReference>
<proteinExistence type="predicted"/>
<reference evidence="3 4" key="1">
    <citation type="submission" date="2020-10" db="EMBL/GenBank/DDBJ databases">
        <title>complete genome sequencing of Lysobacter sp. H21R20.</title>
        <authorList>
            <person name="Bae J.-W."/>
            <person name="Lee S.-Y."/>
        </authorList>
    </citation>
    <scope>NUCLEOTIDE SEQUENCE [LARGE SCALE GENOMIC DNA]</scope>
    <source>
        <strain evidence="3 4">H21R20</strain>
    </source>
</reference>
<feature type="transmembrane region" description="Helical" evidence="1">
    <location>
        <begin position="393"/>
        <end position="411"/>
    </location>
</feature>
<evidence type="ECO:0000256" key="1">
    <source>
        <dbReference type="SAM" id="Phobius"/>
    </source>
</evidence>
<dbReference type="KEGG" id="lcic:INQ41_09455"/>
<feature type="transmembrane region" description="Helical" evidence="1">
    <location>
        <begin position="363"/>
        <end position="381"/>
    </location>
</feature>
<dbReference type="RefSeq" id="WP_193983953.1">
    <property type="nucleotide sequence ID" value="NZ_CP063656.1"/>
</dbReference>
<dbReference type="AlphaFoldDB" id="A0A7S6UEQ5"/>